<evidence type="ECO:0000256" key="1">
    <source>
        <dbReference type="SAM" id="MobiDB-lite"/>
    </source>
</evidence>
<organism evidence="2 3">
    <name type="scientific">Bordetella genomosp. 13</name>
    <dbReference type="NCBI Taxonomy" id="463040"/>
    <lineage>
        <taxon>Bacteria</taxon>
        <taxon>Pseudomonadati</taxon>
        <taxon>Pseudomonadota</taxon>
        <taxon>Betaproteobacteria</taxon>
        <taxon>Burkholderiales</taxon>
        <taxon>Alcaligenaceae</taxon>
        <taxon>Bordetella</taxon>
    </lineage>
</organism>
<reference evidence="2 3" key="1">
    <citation type="submission" date="2017-05" db="EMBL/GenBank/DDBJ databases">
        <title>Complete and WGS of Bordetella genogroups.</title>
        <authorList>
            <person name="Spilker T."/>
            <person name="LiPuma J."/>
        </authorList>
    </citation>
    <scope>NUCLEOTIDE SEQUENCE [LARGE SCALE GENOMIC DNA]</scope>
    <source>
        <strain evidence="2 3">AU7206</strain>
    </source>
</reference>
<dbReference type="KEGG" id="bgm:CAL15_19615"/>
<keyword evidence="3" id="KW-1185">Reference proteome</keyword>
<feature type="compositionally biased region" description="Basic and acidic residues" evidence="1">
    <location>
        <begin position="31"/>
        <end position="49"/>
    </location>
</feature>
<feature type="region of interest" description="Disordered" evidence="1">
    <location>
        <begin position="1"/>
        <end position="89"/>
    </location>
</feature>
<dbReference type="RefSeq" id="WP_086080036.1">
    <property type="nucleotide sequence ID" value="NZ_CP021111.1"/>
</dbReference>
<sequence>MSDKPSSTSRDRIPGQPDVNAGALRPTTKPDANDPRPDIDHPPRGEKGDTPGFDQAETAHQKQARDGTLPGSDDGAGNPRSGEDDTTNR</sequence>
<dbReference type="EMBL" id="CP021111">
    <property type="protein sequence ID" value="ARP96384.1"/>
    <property type="molecule type" value="Genomic_DNA"/>
</dbReference>
<feature type="compositionally biased region" description="Basic and acidic residues" evidence="1">
    <location>
        <begin position="1"/>
        <end position="13"/>
    </location>
</feature>
<gene>
    <name evidence="2" type="ORF">CAL15_19615</name>
</gene>
<evidence type="ECO:0000313" key="2">
    <source>
        <dbReference type="EMBL" id="ARP96384.1"/>
    </source>
</evidence>
<proteinExistence type="predicted"/>
<dbReference type="AlphaFoldDB" id="A0A1W6ZHS2"/>
<dbReference type="Proteomes" id="UP000194161">
    <property type="component" value="Chromosome"/>
</dbReference>
<protein>
    <submittedName>
        <fullName evidence="2">Uncharacterized protein</fullName>
    </submittedName>
</protein>
<accession>A0A1W6ZHS2</accession>
<evidence type="ECO:0000313" key="3">
    <source>
        <dbReference type="Proteomes" id="UP000194161"/>
    </source>
</evidence>
<dbReference type="OrthoDB" id="8686589at2"/>
<name>A0A1W6ZHS2_9BORD</name>